<dbReference type="Proteomes" id="UP000762676">
    <property type="component" value="Unassembled WGS sequence"/>
</dbReference>
<gene>
    <name evidence="2" type="ORF">ElyMa_003259100</name>
</gene>
<protein>
    <submittedName>
        <fullName evidence="2">Uncharacterized protein</fullName>
    </submittedName>
</protein>
<reference evidence="2 3" key="1">
    <citation type="journal article" date="2021" name="Elife">
        <title>Chloroplast acquisition without the gene transfer in kleptoplastic sea slugs, Plakobranchus ocellatus.</title>
        <authorList>
            <person name="Maeda T."/>
            <person name="Takahashi S."/>
            <person name="Yoshida T."/>
            <person name="Shimamura S."/>
            <person name="Takaki Y."/>
            <person name="Nagai Y."/>
            <person name="Toyoda A."/>
            <person name="Suzuki Y."/>
            <person name="Arimoto A."/>
            <person name="Ishii H."/>
            <person name="Satoh N."/>
            <person name="Nishiyama T."/>
            <person name="Hasebe M."/>
            <person name="Maruyama T."/>
            <person name="Minagawa J."/>
            <person name="Obokata J."/>
            <person name="Shigenobu S."/>
        </authorList>
    </citation>
    <scope>NUCLEOTIDE SEQUENCE [LARGE SCALE GENOMIC DNA]</scope>
</reference>
<dbReference type="AlphaFoldDB" id="A0AAV4J623"/>
<keyword evidence="3" id="KW-1185">Reference proteome</keyword>
<accession>A0AAV4J623</accession>
<evidence type="ECO:0000313" key="2">
    <source>
        <dbReference type="EMBL" id="GFS18242.1"/>
    </source>
</evidence>
<name>A0AAV4J623_9GAST</name>
<proteinExistence type="predicted"/>
<feature type="region of interest" description="Disordered" evidence="1">
    <location>
        <begin position="57"/>
        <end position="80"/>
    </location>
</feature>
<comment type="caution">
    <text evidence="2">The sequence shown here is derived from an EMBL/GenBank/DDBJ whole genome shotgun (WGS) entry which is preliminary data.</text>
</comment>
<organism evidence="2 3">
    <name type="scientific">Elysia marginata</name>
    <dbReference type="NCBI Taxonomy" id="1093978"/>
    <lineage>
        <taxon>Eukaryota</taxon>
        <taxon>Metazoa</taxon>
        <taxon>Spiralia</taxon>
        <taxon>Lophotrochozoa</taxon>
        <taxon>Mollusca</taxon>
        <taxon>Gastropoda</taxon>
        <taxon>Heterobranchia</taxon>
        <taxon>Euthyneura</taxon>
        <taxon>Panpulmonata</taxon>
        <taxon>Sacoglossa</taxon>
        <taxon>Placobranchoidea</taxon>
        <taxon>Plakobranchidae</taxon>
        <taxon>Elysia</taxon>
    </lineage>
</organism>
<sequence>MLMVSTHSGLVVDGWVVDREVWVRVLGYNPTLKEAKSMIDSVDADVDADGEYTQWSSGRRSGFGPRGLGFESWATTRHRA</sequence>
<dbReference type="EMBL" id="BMAT01006695">
    <property type="protein sequence ID" value="GFS18242.1"/>
    <property type="molecule type" value="Genomic_DNA"/>
</dbReference>
<evidence type="ECO:0000313" key="3">
    <source>
        <dbReference type="Proteomes" id="UP000762676"/>
    </source>
</evidence>
<evidence type="ECO:0000256" key="1">
    <source>
        <dbReference type="SAM" id="MobiDB-lite"/>
    </source>
</evidence>